<accession>A0A167HXS4</accession>
<gene>
    <name evidence="1" type="ORF">CALVIDRAFT_541285</name>
</gene>
<keyword evidence="2" id="KW-1185">Reference proteome</keyword>
<organism evidence="1 2">
    <name type="scientific">Calocera viscosa (strain TUFC12733)</name>
    <dbReference type="NCBI Taxonomy" id="1330018"/>
    <lineage>
        <taxon>Eukaryota</taxon>
        <taxon>Fungi</taxon>
        <taxon>Dikarya</taxon>
        <taxon>Basidiomycota</taxon>
        <taxon>Agaricomycotina</taxon>
        <taxon>Dacrymycetes</taxon>
        <taxon>Dacrymycetales</taxon>
        <taxon>Dacrymycetaceae</taxon>
        <taxon>Calocera</taxon>
    </lineage>
</organism>
<dbReference type="Proteomes" id="UP000076738">
    <property type="component" value="Unassembled WGS sequence"/>
</dbReference>
<name>A0A167HXS4_CALVF</name>
<dbReference type="AlphaFoldDB" id="A0A167HXS4"/>
<evidence type="ECO:0000313" key="2">
    <source>
        <dbReference type="Proteomes" id="UP000076738"/>
    </source>
</evidence>
<reference evidence="1 2" key="1">
    <citation type="journal article" date="2016" name="Mol. Biol. Evol.">
        <title>Comparative Genomics of Early-Diverging Mushroom-Forming Fungi Provides Insights into the Origins of Lignocellulose Decay Capabilities.</title>
        <authorList>
            <person name="Nagy L.G."/>
            <person name="Riley R."/>
            <person name="Tritt A."/>
            <person name="Adam C."/>
            <person name="Daum C."/>
            <person name="Floudas D."/>
            <person name="Sun H."/>
            <person name="Yadav J.S."/>
            <person name="Pangilinan J."/>
            <person name="Larsson K.H."/>
            <person name="Matsuura K."/>
            <person name="Barry K."/>
            <person name="Labutti K."/>
            <person name="Kuo R."/>
            <person name="Ohm R.A."/>
            <person name="Bhattacharya S.S."/>
            <person name="Shirouzu T."/>
            <person name="Yoshinaga Y."/>
            <person name="Martin F.M."/>
            <person name="Grigoriev I.V."/>
            <person name="Hibbett D.S."/>
        </authorList>
    </citation>
    <scope>NUCLEOTIDE SEQUENCE [LARGE SCALE GENOMIC DNA]</scope>
    <source>
        <strain evidence="1 2">TUFC12733</strain>
    </source>
</reference>
<protein>
    <submittedName>
        <fullName evidence="1">Uncharacterized protein</fullName>
    </submittedName>
</protein>
<evidence type="ECO:0000313" key="1">
    <source>
        <dbReference type="EMBL" id="KZO92089.1"/>
    </source>
</evidence>
<dbReference type="EMBL" id="KV417314">
    <property type="protein sequence ID" value="KZO92089.1"/>
    <property type="molecule type" value="Genomic_DNA"/>
</dbReference>
<proteinExistence type="predicted"/>
<sequence>MQMLLAGILVRELAPLPVPFPFPGHHRCTTLAAQASAAGRLPALPVPVREERWKSSL</sequence>